<dbReference type="Gene3D" id="1.20.120.330">
    <property type="entry name" value="Nucleotidyltransferases domain 2"/>
    <property type="match status" value="1"/>
</dbReference>
<sequence>MIVAEDLLSYSKELYKNSNNNEVALRNVARNSYYALFHELANIDLKAIPLTERSFGSHEQLIQQLRASDEQEYRKLGVLLASLKSVRNKADYKLKVHFSDHCARSTLMKVDKAFKELFGPRPEVSEVNENKSDVKNSSTSAEVVQKSTRNSPPKLSVVK</sequence>
<accession>A0AB39AV71</accession>
<protein>
    <recommendedName>
        <fullName evidence="3">HEPN domain-containing protein</fullName>
    </recommendedName>
</protein>
<evidence type="ECO:0000313" key="2">
    <source>
        <dbReference type="EMBL" id="XDH89418.1"/>
    </source>
</evidence>
<evidence type="ECO:0008006" key="3">
    <source>
        <dbReference type="Google" id="ProtNLM"/>
    </source>
</evidence>
<organism evidence="2">
    <name type="scientific">Pseudoalteromonas sp. SD03</name>
    <dbReference type="NCBI Taxonomy" id="3231719"/>
    <lineage>
        <taxon>Bacteria</taxon>
        <taxon>Pseudomonadati</taxon>
        <taxon>Pseudomonadota</taxon>
        <taxon>Gammaproteobacteria</taxon>
        <taxon>Alteromonadales</taxon>
        <taxon>Pseudoalteromonadaceae</taxon>
        <taxon>Pseudoalteromonas</taxon>
    </lineage>
</organism>
<feature type="region of interest" description="Disordered" evidence="1">
    <location>
        <begin position="124"/>
        <end position="159"/>
    </location>
</feature>
<dbReference type="AlphaFoldDB" id="A0AB39AV71"/>
<dbReference type="RefSeq" id="WP_368485710.1">
    <property type="nucleotide sequence ID" value="NZ_CP162515.1"/>
</dbReference>
<dbReference type="EMBL" id="CP162515">
    <property type="protein sequence ID" value="XDH89418.1"/>
    <property type="molecule type" value="Genomic_DNA"/>
</dbReference>
<feature type="compositionally biased region" description="Polar residues" evidence="1">
    <location>
        <begin position="135"/>
        <end position="153"/>
    </location>
</feature>
<gene>
    <name evidence="2" type="ORF">ABZP26_19275</name>
</gene>
<reference evidence="2" key="1">
    <citation type="submission" date="2024-07" db="EMBL/GenBank/DDBJ databases">
        <authorList>
            <person name="Jiang Y."/>
            <person name="Qin Q."/>
        </authorList>
    </citation>
    <scope>NUCLEOTIDE SEQUENCE</scope>
    <source>
        <strain evidence="2">SD03</strain>
    </source>
</reference>
<evidence type="ECO:0000256" key="1">
    <source>
        <dbReference type="SAM" id="MobiDB-lite"/>
    </source>
</evidence>
<proteinExistence type="predicted"/>
<name>A0AB39AV71_9GAMM</name>